<sequence>MTIAMKQKITLKARAIRYLSIREYSVRELARKLSPYASNEDDLDALMEWLQARGFLSESRFVDAYVRRQSVRYGNARILRDLQNHGVSDSVLHDTESEMLDNEFERAWHVWRKKFGHKPSDIREQARQIRFLQQRGFSGEIIRQVMKSDALPD</sequence>
<dbReference type="InterPro" id="IPR003783">
    <property type="entry name" value="Regulatory_RecX"/>
</dbReference>
<comment type="similarity">
    <text evidence="2 5">Belongs to the RecX family.</text>
</comment>
<dbReference type="RefSeq" id="WP_269315967.1">
    <property type="nucleotide sequence ID" value="NZ_CP098251.1"/>
</dbReference>
<proteinExistence type="inferred from homology"/>
<evidence type="ECO:0000256" key="5">
    <source>
        <dbReference type="HAMAP-Rule" id="MF_01114"/>
    </source>
</evidence>
<evidence type="ECO:0000256" key="1">
    <source>
        <dbReference type="ARBA" id="ARBA00004496"/>
    </source>
</evidence>
<protein>
    <recommendedName>
        <fullName evidence="3 5">Regulatory protein RecX</fullName>
    </recommendedName>
</protein>
<dbReference type="Gene3D" id="1.10.10.10">
    <property type="entry name" value="Winged helix-like DNA-binding domain superfamily/Winged helix DNA-binding domain"/>
    <property type="match status" value="2"/>
</dbReference>
<name>A0A9E9NT82_9BURK</name>
<evidence type="ECO:0000259" key="6">
    <source>
        <dbReference type="Pfam" id="PF21981"/>
    </source>
</evidence>
<dbReference type="AlphaFoldDB" id="A0A9E9NT82"/>
<feature type="domain" description="RecX third three-helical" evidence="6">
    <location>
        <begin position="101"/>
        <end position="146"/>
    </location>
</feature>
<dbReference type="Pfam" id="PF21981">
    <property type="entry name" value="RecX_HTH3"/>
    <property type="match status" value="1"/>
</dbReference>
<dbReference type="GO" id="GO:0005737">
    <property type="term" value="C:cytoplasm"/>
    <property type="evidence" value="ECO:0007669"/>
    <property type="project" value="UniProtKB-SubCell"/>
</dbReference>
<dbReference type="PANTHER" id="PTHR33602:SF1">
    <property type="entry name" value="REGULATORY PROTEIN RECX FAMILY PROTEIN"/>
    <property type="match status" value="1"/>
</dbReference>
<comment type="function">
    <text evidence="5">Modulates RecA activity.</text>
</comment>
<evidence type="ECO:0000256" key="2">
    <source>
        <dbReference type="ARBA" id="ARBA00009695"/>
    </source>
</evidence>
<accession>A0A9E9NT82</accession>
<dbReference type="InterPro" id="IPR036388">
    <property type="entry name" value="WH-like_DNA-bd_sf"/>
</dbReference>
<dbReference type="Proteomes" id="UP001164819">
    <property type="component" value="Chromosome"/>
</dbReference>
<evidence type="ECO:0000256" key="4">
    <source>
        <dbReference type="ARBA" id="ARBA00022490"/>
    </source>
</evidence>
<gene>
    <name evidence="5 7" type="primary">recX</name>
    <name evidence="7" type="ORF">NB646_00180</name>
</gene>
<dbReference type="EMBL" id="CP098251">
    <property type="protein sequence ID" value="WAV91230.1"/>
    <property type="molecule type" value="Genomic_DNA"/>
</dbReference>
<keyword evidence="4 5" id="KW-0963">Cytoplasm</keyword>
<evidence type="ECO:0000256" key="3">
    <source>
        <dbReference type="ARBA" id="ARBA00018111"/>
    </source>
</evidence>
<evidence type="ECO:0000313" key="7">
    <source>
        <dbReference type="EMBL" id="WAV91230.1"/>
    </source>
</evidence>
<organism evidence="7">
    <name type="scientific">Oxalobacter aliiformigenes</name>
    <dbReference type="NCBI Taxonomy" id="2946593"/>
    <lineage>
        <taxon>Bacteria</taxon>
        <taxon>Pseudomonadati</taxon>
        <taxon>Pseudomonadota</taxon>
        <taxon>Betaproteobacteria</taxon>
        <taxon>Burkholderiales</taxon>
        <taxon>Oxalobacteraceae</taxon>
        <taxon>Oxalobacter</taxon>
    </lineage>
</organism>
<dbReference type="GO" id="GO:0006282">
    <property type="term" value="P:regulation of DNA repair"/>
    <property type="evidence" value="ECO:0007669"/>
    <property type="project" value="UniProtKB-UniRule"/>
</dbReference>
<dbReference type="InterPro" id="IPR053925">
    <property type="entry name" value="RecX_HTH_3rd"/>
</dbReference>
<comment type="subcellular location">
    <subcellularLocation>
        <location evidence="1 5">Cytoplasm</location>
    </subcellularLocation>
</comment>
<reference evidence="7" key="1">
    <citation type="journal article" date="2022" name="Front. Microbiol.">
        <title>New perspectives on an old grouping: The genomic and phenotypic variability of Oxalobacter formigenes and the implications for calcium oxalate stone prevention.</title>
        <authorList>
            <person name="Chmiel J.A."/>
            <person name="Carr C."/>
            <person name="Stuivenberg G.A."/>
            <person name="Venema R."/>
            <person name="Chanyi R.M."/>
            <person name="Al K.F."/>
            <person name="Giguere D."/>
            <person name="Say H."/>
            <person name="Akouris P.P."/>
            <person name="Dominguez Romero S.A."/>
            <person name="Kwong A."/>
            <person name="Tai V."/>
            <person name="Koval S.F."/>
            <person name="Razvi H."/>
            <person name="Bjazevic J."/>
            <person name="Burton J.P."/>
        </authorList>
    </citation>
    <scope>NUCLEOTIDE SEQUENCE</scope>
    <source>
        <strain evidence="7">OxK</strain>
    </source>
</reference>
<dbReference type="NCBIfam" id="NF001055">
    <property type="entry name" value="PRK00117.2-5"/>
    <property type="match status" value="1"/>
</dbReference>
<dbReference type="PANTHER" id="PTHR33602">
    <property type="entry name" value="REGULATORY PROTEIN RECX FAMILY PROTEIN"/>
    <property type="match status" value="1"/>
</dbReference>
<dbReference type="HAMAP" id="MF_01114">
    <property type="entry name" value="RecX"/>
    <property type="match status" value="1"/>
</dbReference>